<dbReference type="InterPro" id="IPR000362">
    <property type="entry name" value="Fumarate_lyase_fam"/>
</dbReference>
<dbReference type="PRINTS" id="PR00149">
    <property type="entry name" value="FUMRATELYASE"/>
</dbReference>
<evidence type="ECO:0000259" key="1">
    <source>
        <dbReference type="Pfam" id="PF00206"/>
    </source>
</evidence>
<dbReference type="Gene3D" id="1.10.40.30">
    <property type="entry name" value="Fumarase/aspartase (C-terminal domain)"/>
    <property type="match status" value="1"/>
</dbReference>
<dbReference type="RefSeq" id="WP_058370281.1">
    <property type="nucleotide sequence ID" value="NZ_LNTB01000001.1"/>
</dbReference>
<dbReference type="GO" id="GO:0005829">
    <property type="term" value="C:cytosol"/>
    <property type="evidence" value="ECO:0007669"/>
    <property type="project" value="TreeGrafter"/>
</dbReference>
<name>A0A0V8RU69_PYROC</name>
<sequence length="465" mass="50313">MPRYREEAGIGEGSGLVYEYTTSLGHDHEIYRYVVRVLLAHTLHLAERGIIPREAACRSLAALLEALAKDPGELLRPGYEDVFEALEDWLAARTGGASAYIWIGRSRNDHVSAALRLYTLERVAETLRWILEARSRLLQLAEKYRGVPVLFHTHQQPSQLATLDCLLEAWEEALASSYRLLAGVLPLVDRSPLGASAGAGSLAGLDPSELAGLLGFGGVLGSSLYAAGGRLDVSAAGLAAAAFLVEASRIAGDLILLSSPYVAAARLPEGHVATSSIMPHKRNPATLEVLRARAARAAGLAAGLLAVQKGLPYGYNLDLQEANPLLYSLLRDASEAARVLADLFSGLEFDTERLRRLSEAYMAWGAELAELLALRRGLPLREAYKEAAKAIREGRGRELLRELGVEDPMELVGMRRTGCRGPADLAGARERLARDAGELEELAGRLSGSWRRLVERAEEAARGCR</sequence>
<gene>
    <name evidence="2" type="ORF">CF15_01900</name>
</gene>
<dbReference type="AlphaFoldDB" id="A0A0V8RU69"/>
<dbReference type="GO" id="GO:0004056">
    <property type="term" value="F:argininosuccinate lyase activity"/>
    <property type="evidence" value="ECO:0007669"/>
    <property type="project" value="InterPro"/>
</dbReference>
<dbReference type="Gene3D" id="1.20.200.10">
    <property type="entry name" value="Fumarase/aspartase (Central domain)"/>
    <property type="match status" value="1"/>
</dbReference>
<dbReference type="SUPFAM" id="SSF48557">
    <property type="entry name" value="L-aspartase-like"/>
    <property type="match status" value="1"/>
</dbReference>
<dbReference type="GO" id="GO:0042450">
    <property type="term" value="P:L-arginine biosynthetic process via ornithine"/>
    <property type="evidence" value="ECO:0007669"/>
    <property type="project" value="InterPro"/>
</dbReference>
<feature type="domain" description="Fumarate lyase N-terminal" evidence="1">
    <location>
        <begin position="18"/>
        <end position="299"/>
    </location>
</feature>
<dbReference type="OrthoDB" id="27337at2157"/>
<dbReference type="InterPro" id="IPR008948">
    <property type="entry name" value="L-Aspartase-like"/>
</dbReference>
<dbReference type="PANTHER" id="PTHR43814:SF1">
    <property type="entry name" value="ARGININOSUCCINATE LYASE"/>
    <property type="match status" value="1"/>
</dbReference>
<accession>A0A0V8RU69</accession>
<protein>
    <recommendedName>
        <fullName evidence="1">Fumarate lyase N-terminal domain-containing protein</fullName>
    </recommendedName>
</protein>
<dbReference type="InterPro" id="IPR022761">
    <property type="entry name" value="Fumarate_lyase_N"/>
</dbReference>
<comment type="caution">
    <text evidence="2">The sequence shown here is derived from an EMBL/GenBank/DDBJ whole genome shotgun (WGS) entry which is preliminary data.</text>
</comment>
<dbReference type="Proteomes" id="UP000053352">
    <property type="component" value="Unassembled WGS sequence"/>
</dbReference>
<dbReference type="EMBL" id="LNTB01000001">
    <property type="protein sequence ID" value="KSW11606.1"/>
    <property type="molecule type" value="Genomic_DNA"/>
</dbReference>
<dbReference type="InterPro" id="IPR024083">
    <property type="entry name" value="Fumarase/histidase_N"/>
</dbReference>
<dbReference type="Gene3D" id="1.10.275.10">
    <property type="entry name" value="Fumarase/aspartase (N-terminal domain)"/>
    <property type="match status" value="1"/>
</dbReference>
<evidence type="ECO:0000313" key="3">
    <source>
        <dbReference type="Proteomes" id="UP000053352"/>
    </source>
</evidence>
<dbReference type="Pfam" id="PF00206">
    <property type="entry name" value="Lyase_1"/>
    <property type="match status" value="1"/>
</dbReference>
<dbReference type="STRING" id="2309.CF15_01900"/>
<reference evidence="2 3" key="1">
    <citation type="submission" date="2015-11" db="EMBL/GenBank/DDBJ databases">
        <title>Genome sequence of Pyrodictium occultum PL-19, a marine hyperthermophilic archaeon isolated from Volcano, Italy.</title>
        <authorList>
            <person name="Utturkar S."/>
            <person name="Huber H."/>
            <person name="Leptihn S."/>
            <person name="Brown S."/>
            <person name="Stetter K.O."/>
            <person name="Podar M."/>
        </authorList>
    </citation>
    <scope>NUCLEOTIDE SEQUENCE [LARGE SCALE GENOMIC DNA]</scope>
    <source>
        <strain evidence="2 3">PL-19</strain>
    </source>
</reference>
<proteinExistence type="predicted"/>
<dbReference type="PRINTS" id="PR00145">
    <property type="entry name" value="ARGSUCLYASE"/>
</dbReference>
<evidence type="ECO:0000313" key="2">
    <source>
        <dbReference type="EMBL" id="KSW11606.1"/>
    </source>
</evidence>
<keyword evidence="3" id="KW-1185">Reference proteome</keyword>
<dbReference type="PANTHER" id="PTHR43814">
    <property type="entry name" value="ARGININOSUCCINATE LYASE"/>
    <property type="match status" value="1"/>
</dbReference>
<organism evidence="2 3">
    <name type="scientific">Pyrodictium occultum</name>
    <dbReference type="NCBI Taxonomy" id="2309"/>
    <lineage>
        <taxon>Archaea</taxon>
        <taxon>Thermoproteota</taxon>
        <taxon>Thermoprotei</taxon>
        <taxon>Desulfurococcales</taxon>
        <taxon>Pyrodictiaceae</taxon>
        <taxon>Pyrodictium</taxon>
    </lineage>
</organism>
<dbReference type="InterPro" id="IPR009049">
    <property type="entry name" value="Argininosuccinate_lyase"/>
</dbReference>